<evidence type="ECO:0000313" key="2">
    <source>
        <dbReference type="Proteomes" id="UP000198748"/>
    </source>
</evidence>
<dbReference type="Proteomes" id="UP000198748">
    <property type="component" value="Unassembled WGS sequence"/>
</dbReference>
<protein>
    <submittedName>
        <fullName evidence="1">Uncharacterized protein</fullName>
    </submittedName>
</protein>
<accession>A0A1G6YHE3</accession>
<dbReference type="EMBL" id="FNAN01000002">
    <property type="protein sequence ID" value="SDD89045.1"/>
    <property type="molecule type" value="Genomic_DNA"/>
</dbReference>
<organism evidence="1 2">
    <name type="scientific">Dyadobacter soli</name>
    <dbReference type="NCBI Taxonomy" id="659014"/>
    <lineage>
        <taxon>Bacteria</taxon>
        <taxon>Pseudomonadati</taxon>
        <taxon>Bacteroidota</taxon>
        <taxon>Cytophagia</taxon>
        <taxon>Cytophagales</taxon>
        <taxon>Spirosomataceae</taxon>
        <taxon>Dyadobacter</taxon>
    </lineage>
</organism>
<dbReference type="RefSeq" id="WP_229212570.1">
    <property type="nucleotide sequence ID" value="NZ_FNAN01000002.1"/>
</dbReference>
<proteinExistence type="predicted"/>
<name>A0A1G6YHE3_9BACT</name>
<dbReference type="STRING" id="659014.SAMN04487996_102440"/>
<sequence length="183" mass="20600">MRRLASIGLLALLLNNMFGLSLAVLFFEKDYQIATSCGPAEEKILKMYLPSLPYSGNLEITENIEGLVRQGWQFYNPTQVFHENDTLYVTLQSNEAARDHFFELANAIQVLNDPQTDVPESPYGKAMQLLSSLLTIYLPNTQPFPVRSEAIVFETRSSVISHYTAPHYLPYQTSLASPPPEQA</sequence>
<reference evidence="2" key="1">
    <citation type="submission" date="2016-10" db="EMBL/GenBank/DDBJ databases">
        <authorList>
            <person name="Varghese N."/>
            <person name="Submissions S."/>
        </authorList>
    </citation>
    <scope>NUCLEOTIDE SEQUENCE [LARGE SCALE GENOMIC DNA]</scope>
    <source>
        <strain evidence="2">DSM 25329</strain>
    </source>
</reference>
<dbReference type="AlphaFoldDB" id="A0A1G6YHE3"/>
<evidence type="ECO:0000313" key="1">
    <source>
        <dbReference type="EMBL" id="SDD89045.1"/>
    </source>
</evidence>
<gene>
    <name evidence="1" type="ORF">SAMN04487996_102440</name>
</gene>
<keyword evidence="2" id="KW-1185">Reference proteome</keyword>